<dbReference type="RefSeq" id="WP_113960614.1">
    <property type="nucleotide sequence ID" value="NZ_QNRR01000009.1"/>
</dbReference>
<accession>A0A366HBK4</accession>
<dbReference type="PROSITE" id="PS51318">
    <property type="entry name" value="TAT"/>
    <property type="match status" value="1"/>
</dbReference>
<dbReference type="InterPro" id="IPR050312">
    <property type="entry name" value="IolE/XylAMocC-like"/>
</dbReference>
<feature type="domain" description="Xylose isomerase-like TIM barrel" evidence="1">
    <location>
        <begin position="71"/>
        <end position="319"/>
    </location>
</feature>
<gene>
    <name evidence="2" type="ORF">DES53_109150</name>
</gene>
<evidence type="ECO:0000313" key="3">
    <source>
        <dbReference type="Proteomes" id="UP000253426"/>
    </source>
</evidence>
<dbReference type="PANTHER" id="PTHR12110:SF53">
    <property type="entry name" value="BLR5974 PROTEIN"/>
    <property type="match status" value="1"/>
</dbReference>
<dbReference type="AlphaFoldDB" id="A0A366HBK4"/>
<sequence>MHAPSPSSSRRSFLKHAAAIGAAALTQPVANVFAAEKKEPFKISLAQWSLNKRFFKKAGAEPLDNLDFAKTAKKLGIDGIEYVNQMFMDKGEDKSYLGEMKTRAEGEGVNSLLIMCDREGNLGDPDDAKRKQTVQNHLKWLDAAKFLGCHSIRVNAASDAKLSWDEQAKLAAEGLHALCVEGDKRGLFVVVENHGGLSSNGKWLTQVMKQADHVRVGILPDFGNFYTNREKAELYNPYQGMREFMPWVKQAVSAKSFDWDTGAGKFYTEDRREPREITLDFERLIKIVVATGYNGYIGVEYEGQKHTEEEGIIRTRQALEELRAMV</sequence>
<reference evidence="2 3" key="1">
    <citation type="submission" date="2018-06" db="EMBL/GenBank/DDBJ databases">
        <title>Genomic Encyclopedia of Type Strains, Phase IV (KMG-IV): sequencing the most valuable type-strain genomes for metagenomic binning, comparative biology and taxonomic classification.</title>
        <authorList>
            <person name="Goeker M."/>
        </authorList>
    </citation>
    <scope>NUCLEOTIDE SEQUENCE [LARGE SCALE GENOMIC DNA]</scope>
    <source>
        <strain evidence="2 3">DSM 25532</strain>
    </source>
</reference>
<dbReference type="InterPro" id="IPR019546">
    <property type="entry name" value="TAT_signal_bac_arc"/>
</dbReference>
<dbReference type="Pfam" id="PF01261">
    <property type="entry name" value="AP_endonuc_2"/>
    <property type="match status" value="1"/>
</dbReference>
<dbReference type="NCBIfam" id="TIGR01409">
    <property type="entry name" value="TAT_signal_seq"/>
    <property type="match status" value="1"/>
</dbReference>
<dbReference type="Proteomes" id="UP000253426">
    <property type="component" value="Unassembled WGS sequence"/>
</dbReference>
<dbReference type="EMBL" id="QNRR01000009">
    <property type="protein sequence ID" value="RBP39723.1"/>
    <property type="molecule type" value="Genomic_DNA"/>
</dbReference>
<protein>
    <submittedName>
        <fullName evidence="2">Secreted protein</fullName>
    </submittedName>
</protein>
<proteinExistence type="predicted"/>
<comment type="caution">
    <text evidence="2">The sequence shown here is derived from an EMBL/GenBank/DDBJ whole genome shotgun (WGS) entry which is preliminary data.</text>
</comment>
<dbReference type="InterPro" id="IPR036237">
    <property type="entry name" value="Xyl_isomerase-like_sf"/>
</dbReference>
<name>A0A366HBK4_9BACT</name>
<organism evidence="2 3">
    <name type="scientific">Roseimicrobium gellanilyticum</name>
    <dbReference type="NCBI Taxonomy" id="748857"/>
    <lineage>
        <taxon>Bacteria</taxon>
        <taxon>Pseudomonadati</taxon>
        <taxon>Verrucomicrobiota</taxon>
        <taxon>Verrucomicrobiia</taxon>
        <taxon>Verrucomicrobiales</taxon>
        <taxon>Verrucomicrobiaceae</taxon>
        <taxon>Roseimicrobium</taxon>
    </lineage>
</organism>
<evidence type="ECO:0000259" key="1">
    <source>
        <dbReference type="Pfam" id="PF01261"/>
    </source>
</evidence>
<evidence type="ECO:0000313" key="2">
    <source>
        <dbReference type="EMBL" id="RBP39723.1"/>
    </source>
</evidence>
<dbReference type="PANTHER" id="PTHR12110">
    <property type="entry name" value="HYDROXYPYRUVATE ISOMERASE"/>
    <property type="match status" value="1"/>
</dbReference>
<dbReference type="InterPro" id="IPR006311">
    <property type="entry name" value="TAT_signal"/>
</dbReference>
<dbReference type="InterPro" id="IPR013022">
    <property type="entry name" value="Xyl_isomerase-like_TIM-brl"/>
</dbReference>
<dbReference type="SUPFAM" id="SSF51658">
    <property type="entry name" value="Xylose isomerase-like"/>
    <property type="match status" value="1"/>
</dbReference>
<dbReference type="OrthoDB" id="9810637at2"/>
<dbReference type="Gene3D" id="3.20.20.150">
    <property type="entry name" value="Divalent-metal-dependent TIM barrel enzymes"/>
    <property type="match status" value="1"/>
</dbReference>
<keyword evidence="3" id="KW-1185">Reference proteome</keyword>